<dbReference type="InterPro" id="IPR052513">
    <property type="entry name" value="Thioester_dehydratase-like"/>
</dbReference>
<evidence type="ECO:0000313" key="4">
    <source>
        <dbReference type="EMBL" id="AKA78637.1"/>
    </source>
</evidence>
<gene>
    <name evidence="12" type="ORF">HFC64_10820</name>
    <name evidence="4" type="ORF">SULA_0890</name>
    <name evidence="2" type="ORF">SULB_0892</name>
    <name evidence="3" type="ORF">SULC_0891</name>
    <name evidence="5" type="ORF">SULG_04345</name>
    <name evidence="6" type="ORF">SULH_04345</name>
    <name evidence="7" type="ORF">SULI_04345</name>
    <name evidence="8" type="ORF">SULM_04345</name>
    <name evidence="9" type="ORF">SULN_04345</name>
    <name evidence="10" type="ORF">SULO_04355</name>
    <name evidence="11" type="ORF">SULZ_04590</name>
</gene>
<dbReference type="EMBL" id="CP050869">
    <property type="protein sequence ID" value="QPG50222.1"/>
    <property type="molecule type" value="Genomic_DNA"/>
</dbReference>
<dbReference type="EMBL" id="CP011055">
    <property type="protein sequence ID" value="AKA73245.1"/>
    <property type="molecule type" value="Genomic_DNA"/>
</dbReference>
<reference evidence="16 17" key="2">
    <citation type="journal article" date="2018" name="Proc. Natl. Acad. Sci. U.S.A.">
        <title>Nonmutational mechanism of inheritance in the Archaeon Sulfolobus solfataricus.</title>
        <authorList>
            <person name="Payne S."/>
            <person name="McCarthy S."/>
            <person name="Johnson T."/>
            <person name="North E."/>
            <person name="Blum P."/>
        </authorList>
    </citation>
    <scope>NUCLEOTIDE SEQUENCE [LARGE SCALE GENOMIC DNA]</scope>
    <source>
        <strain evidence="6 16">SARC-H</strain>
        <strain evidence="7 20">SARC-I</strain>
        <strain evidence="9 21">SARC-N</strain>
        <strain evidence="10 22">SARC-O</strain>
        <strain evidence="11 17">SUL120</strain>
        <strain evidence="5 18">SULG</strain>
        <strain evidence="8 19">SULM</strain>
    </source>
</reference>
<dbReference type="GeneID" id="7808212"/>
<evidence type="ECO:0000313" key="23">
    <source>
        <dbReference type="Proteomes" id="UP000594632"/>
    </source>
</evidence>
<evidence type="ECO:0000313" key="12">
    <source>
        <dbReference type="EMBL" id="QPG50222.1"/>
    </source>
</evidence>
<dbReference type="EMBL" id="CP033237">
    <property type="protein sequence ID" value="AZF72952.1"/>
    <property type="molecule type" value="Genomic_DNA"/>
</dbReference>
<dbReference type="Proteomes" id="UP000275843">
    <property type="component" value="Chromosome"/>
</dbReference>
<dbReference type="EMBL" id="CP033239">
    <property type="protein sequence ID" value="AZF78184.1"/>
    <property type="molecule type" value="Genomic_DNA"/>
</dbReference>
<dbReference type="KEGG" id="ssol:SULB_0892"/>
<dbReference type="EMBL" id="CP033236">
    <property type="protein sequence ID" value="AZF70332.1"/>
    <property type="molecule type" value="Genomic_DNA"/>
</dbReference>
<accession>A0A0E3MGR2</accession>
<dbReference type="PANTHER" id="PTHR34075:SF5">
    <property type="entry name" value="BLR3430 PROTEIN"/>
    <property type="match status" value="1"/>
</dbReference>
<name>A0A0E3MGR2_SACSO</name>
<evidence type="ECO:0000313" key="15">
    <source>
        <dbReference type="Proteomes" id="UP000033106"/>
    </source>
</evidence>
<dbReference type="EMBL" id="CP033241">
    <property type="protein sequence ID" value="AZF83429.1"/>
    <property type="molecule type" value="Genomic_DNA"/>
</dbReference>
<dbReference type="Proteomes" id="UP000033057">
    <property type="component" value="Chromosome"/>
</dbReference>
<dbReference type="PATRIC" id="fig|2287.6.peg.942"/>
<dbReference type="Proteomes" id="UP000594632">
    <property type="component" value="Chromosome"/>
</dbReference>
<evidence type="ECO:0000313" key="22">
    <source>
        <dbReference type="Proteomes" id="UP000282269"/>
    </source>
</evidence>
<dbReference type="Proteomes" id="UP000273194">
    <property type="component" value="Chromosome"/>
</dbReference>
<dbReference type="InterPro" id="IPR012340">
    <property type="entry name" value="NA-bd_OB-fold"/>
</dbReference>
<dbReference type="Proteomes" id="UP000273443">
    <property type="component" value="Chromosome"/>
</dbReference>
<evidence type="ECO:0000313" key="21">
    <source>
        <dbReference type="Proteomes" id="UP000278715"/>
    </source>
</evidence>
<proteinExistence type="predicted"/>
<reference evidence="4" key="3">
    <citation type="submission" date="2018-10" db="EMBL/GenBank/DDBJ databases">
        <authorList>
            <person name="McCarthy S."/>
            <person name="Gradnigo J."/>
            <person name="Johnson T."/>
            <person name="Payne S."/>
            <person name="Lipzen A."/>
            <person name="Schackwitz W."/>
            <person name="Martin J."/>
            <person name="Moriyama E."/>
            <person name="Blum P."/>
        </authorList>
    </citation>
    <scope>NUCLEOTIDE SEQUENCE</scope>
    <source>
        <strain evidence="2">SARC-B</strain>
        <strain evidence="3">SARC-C</strain>
        <strain evidence="4">SULA</strain>
    </source>
</reference>
<dbReference type="Proteomes" id="UP000033106">
    <property type="component" value="Chromosome"/>
</dbReference>
<evidence type="ECO:0000313" key="16">
    <source>
        <dbReference type="Proteomes" id="UP000267993"/>
    </source>
</evidence>
<evidence type="ECO:0000313" key="6">
    <source>
        <dbReference type="EMBL" id="AZF70332.1"/>
    </source>
</evidence>
<dbReference type="Proteomes" id="UP000269431">
    <property type="component" value="Chromosome"/>
</dbReference>
<evidence type="ECO:0000313" key="14">
    <source>
        <dbReference type="Proteomes" id="UP000033085"/>
    </source>
</evidence>
<evidence type="ECO:0000313" key="8">
    <source>
        <dbReference type="EMBL" id="AZF75576.1"/>
    </source>
</evidence>
<dbReference type="Pfam" id="PF12172">
    <property type="entry name" value="zf-ChsH2"/>
    <property type="match status" value="1"/>
</dbReference>
<evidence type="ECO:0000313" key="11">
    <source>
        <dbReference type="EMBL" id="AZF83429.1"/>
    </source>
</evidence>
<dbReference type="EMBL" id="CP011057">
    <property type="protein sequence ID" value="AKA78637.1"/>
    <property type="molecule type" value="Genomic_DNA"/>
</dbReference>
<dbReference type="OMA" id="FYPRDRC"/>
<dbReference type="EMBL" id="CP011056">
    <property type="protein sequence ID" value="AKA75944.1"/>
    <property type="molecule type" value="Genomic_DNA"/>
</dbReference>
<dbReference type="KEGG" id="ssoa:SULA_0890"/>
<reference evidence="13 14" key="1">
    <citation type="journal article" date="2015" name="Genome Announc.">
        <title>Complete Genome Sequence of Sulfolobus solfataricus Strain 98/2 and Evolved Derivatives.</title>
        <authorList>
            <person name="McCarthy S."/>
            <person name="Gradnigo J."/>
            <person name="Johnson T."/>
            <person name="Payne S."/>
            <person name="Lipzen A."/>
            <person name="Martin J."/>
            <person name="Schackwitz W."/>
            <person name="Moriyama E."/>
            <person name="Blum P."/>
        </authorList>
    </citation>
    <scope>NUCLEOTIDE SEQUENCE [LARGE SCALE GENOMIC DNA]</scope>
    <source>
        <strain evidence="13">98/2 SULC</strain>
        <strain evidence="2">SARC-B</strain>
        <strain evidence="3">SARC-C</strain>
        <strain evidence="4 15">SULA</strain>
        <strain evidence="14">SULB</strain>
    </source>
</reference>
<dbReference type="PANTHER" id="PTHR34075">
    <property type="entry name" value="BLR3430 PROTEIN"/>
    <property type="match status" value="1"/>
</dbReference>
<sequence length="116" mass="13539">MRLEEIYSTYDKIVQSGYLPYIRCRKCMNTFFYVRNLCPKCGSRDLEVLRSSGIGKVFSWTKIFRKNDTSIYGIVELEEGFKIYCNFASDVEIGDKVKVKINSLEDGKYKVLAYKL</sequence>
<reference evidence="12 23" key="4">
    <citation type="journal article" date="2020" name="Nat. Commun.">
        <title>The structures of two archaeal type IV pili illuminate evolutionary relationships.</title>
        <authorList>
            <person name="Wang F."/>
            <person name="Baquero D.P."/>
            <person name="Su Z."/>
            <person name="Beltran L.C."/>
            <person name="Prangishvili D."/>
            <person name="Krupovic M."/>
            <person name="Egelman E.H."/>
        </authorList>
    </citation>
    <scope>NUCLEOTIDE SEQUENCE [LARGE SCALE GENOMIC DNA]</scope>
    <source>
        <strain evidence="12 23">POZ149</strain>
    </source>
</reference>
<evidence type="ECO:0000313" key="10">
    <source>
        <dbReference type="EMBL" id="AZF80790.1"/>
    </source>
</evidence>
<dbReference type="RefSeq" id="WP_009990935.1">
    <property type="nucleotide sequence ID" value="NZ_CP011055.2"/>
</dbReference>
<dbReference type="SMR" id="A0A0E3MGR2"/>
<dbReference type="InterPro" id="IPR022002">
    <property type="entry name" value="ChsH2_Znr"/>
</dbReference>
<evidence type="ECO:0000313" key="13">
    <source>
        <dbReference type="Proteomes" id="UP000033057"/>
    </source>
</evidence>
<dbReference type="EMBL" id="CP033240">
    <property type="protein sequence ID" value="AZF80790.1"/>
    <property type="molecule type" value="Genomic_DNA"/>
</dbReference>
<evidence type="ECO:0000313" key="7">
    <source>
        <dbReference type="EMBL" id="AZF72952.1"/>
    </source>
</evidence>
<dbReference type="Proteomes" id="UP000282269">
    <property type="component" value="Chromosome"/>
</dbReference>
<evidence type="ECO:0000313" key="20">
    <source>
        <dbReference type="Proteomes" id="UP000275843"/>
    </source>
</evidence>
<organism evidence="4 15">
    <name type="scientific">Saccharolobus solfataricus</name>
    <name type="common">Sulfolobus solfataricus</name>
    <dbReference type="NCBI Taxonomy" id="2287"/>
    <lineage>
        <taxon>Archaea</taxon>
        <taxon>Thermoproteota</taxon>
        <taxon>Thermoprotei</taxon>
        <taxon>Sulfolobales</taxon>
        <taxon>Sulfolobaceae</taxon>
        <taxon>Saccharolobus</taxon>
    </lineage>
</organism>
<dbReference type="EMBL" id="CP033235">
    <property type="protein sequence ID" value="AZF67712.1"/>
    <property type="molecule type" value="Genomic_DNA"/>
</dbReference>
<dbReference type="EMBL" id="CP033238">
    <property type="protein sequence ID" value="AZF75576.1"/>
    <property type="molecule type" value="Genomic_DNA"/>
</dbReference>
<evidence type="ECO:0000313" key="18">
    <source>
        <dbReference type="Proteomes" id="UP000273194"/>
    </source>
</evidence>
<evidence type="ECO:0000313" key="9">
    <source>
        <dbReference type="EMBL" id="AZF78184.1"/>
    </source>
</evidence>
<dbReference type="KEGG" id="ssof:SULC_0891"/>
<dbReference type="Proteomes" id="UP000267993">
    <property type="component" value="Chromosome"/>
</dbReference>
<evidence type="ECO:0000313" key="17">
    <source>
        <dbReference type="Proteomes" id="UP000269431"/>
    </source>
</evidence>
<evidence type="ECO:0000313" key="19">
    <source>
        <dbReference type="Proteomes" id="UP000273443"/>
    </source>
</evidence>
<evidence type="ECO:0000313" key="2">
    <source>
        <dbReference type="EMBL" id="AKA73245.1"/>
    </source>
</evidence>
<dbReference type="AlphaFoldDB" id="A0A0E3MGR2"/>
<evidence type="ECO:0000259" key="1">
    <source>
        <dbReference type="Pfam" id="PF12172"/>
    </source>
</evidence>
<evidence type="ECO:0000313" key="5">
    <source>
        <dbReference type="EMBL" id="AZF67712.1"/>
    </source>
</evidence>
<feature type="domain" description="ChsH2 rubredoxin-like zinc ribbon" evidence="1">
    <location>
        <begin position="14"/>
        <end position="47"/>
    </location>
</feature>
<dbReference type="Proteomes" id="UP000033085">
    <property type="component" value="Chromosome"/>
</dbReference>
<protein>
    <submittedName>
        <fullName evidence="4">Zn-ribbon domain-containing OB-fold protein</fullName>
    </submittedName>
</protein>
<dbReference type="Proteomes" id="UP000278715">
    <property type="component" value="Chromosome"/>
</dbReference>
<dbReference type="SUPFAM" id="SSF50249">
    <property type="entry name" value="Nucleic acid-binding proteins"/>
    <property type="match status" value="1"/>
</dbReference>
<evidence type="ECO:0000313" key="3">
    <source>
        <dbReference type="EMBL" id="AKA75944.1"/>
    </source>
</evidence>